<comment type="caution">
    <text evidence="1">The sequence shown here is derived from an EMBL/GenBank/DDBJ whole genome shotgun (WGS) entry which is preliminary data.</text>
</comment>
<reference evidence="1" key="1">
    <citation type="submission" date="2022-01" db="EMBL/GenBank/DDBJ databases">
        <title>Pseudomonas sp. nov. isolated from Antarctic regolith.</title>
        <authorList>
            <person name="Novakova D."/>
            <person name="Sedlar K."/>
        </authorList>
    </citation>
    <scope>NUCLEOTIDE SEQUENCE</scope>
    <source>
        <strain evidence="1">P2647</strain>
    </source>
</reference>
<evidence type="ECO:0000313" key="2">
    <source>
        <dbReference type="Proteomes" id="UP001162905"/>
    </source>
</evidence>
<accession>A0ABS9I3N3</accession>
<dbReference type="Proteomes" id="UP001162905">
    <property type="component" value="Unassembled WGS sequence"/>
</dbReference>
<evidence type="ECO:0000313" key="1">
    <source>
        <dbReference type="EMBL" id="MCF7541611.1"/>
    </source>
</evidence>
<evidence type="ECO:0008006" key="3">
    <source>
        <dbReference type="Google" id="ProtNLM"/>
    </source>
</evidence>
<gene>
    <name evidence="1" type="ORF">L4G47_05160</name>
</gene>
<keyword evidence="2" id="KW-1185">Reference proteome</keyword>
<dbReference type="EMBL" id="JAKJXH010000004">
    <property type="protein sequence ID" value="MCF7541611.1"/>
    <property type="molecule type" value="Genomic_DNA"/>
</dbReference>
<organism evidence="1 2">
    <name type="scientific">Pseudomonas petrae</name>
    <dbReference type="NCBI Taxonomy" id="2912190"/>
    <lineage>
        <taxon>Bacteria</taxon>
        <taxon>Pseudomonadati</taxon>
        <taxon>Pseudomonadota</taxon>
        <taxon>Gammaproteobacteria</taxon>
        <taxon>Pseudomonadales</taxon>
        <taxon>Pseudomonadaceae</taxon>
        <taxon>Pseudomonas</taxon>
    </lineage>
</organism>
<proteinExistence type="predicted"/>
<dbReference type="RefSeq" id="WP_237250834.1">
    <property type="nucleotide sequence ID" value="NZ_JAKJXE010000010.1"/>
</dbReference>
<protein>
    <recommendedName>
        <fullName evidence="3">ArsR family transcriptional regulator</fullName>
    </recommendedName>
</protein>
<sequence length="89" mass="9587">MTIDNALKQEVLTRLLHAHPTGLGKEVLDNYRGENAVADTLEHLQTAGLIHDGCVHHPSDGGRSLKYPIKLSSSGVVAAKQLEAEPSKH</sequence>
<name>A0ABS9I3N3_9PSED</name>